<name>A0ABX4NQQ4_9LEPT</name>
<accession>A0ABX4NQQ4</accession>
<protein>
    <recommendedName>
        <fullName evidence="3">Lipoprotein</fullName>
    </recommendedName>
</protein>
<evidence type="ECO:0000313" key="2">
    <source>
        <dbReference type="Proteomes" id="UP000231879"/>
    </source>
</evidence>
<keyword evidence="2" id="KW-1185">Reference proteome</keyword>
<gene>
    <name evidence="1" type="ORF">CH367_11375</name>
</gene>
<comment type="caution">
    <text evidence="1">The sequence shown here is derived from an EMBL/GenBank/DDBJ whole genome shotgun (WGS) entry which is preliminary data.</text>
</comment>
<dbReference type="Proteomes" id="UP000231879">
    <property type="component" value="Unassembled WGS sequence"/>
</dbReference>
<proteinExistence type="predicted"/>
<sequence length="212" mass="23383">MFKRIFSSVLLSLILIQCSPGKSDQPLTESYAKLLFLTTIDLPCNPVPYSTGSWNFTDESDDVKAGFLNVAGAGVGHLDLISGNIQDNATNVTFSLNLAAIPETLGVNLIPNSFDPEYEWTYRFFGENSYKIGIVHYSQGTAQKMEFRNLDVMVWRDLSYIGGCGNLGIQGNTARWVCEKNTIPQLSELSRATTVSIQSATKNSGVRYSDCR</sequence>
<reference evidence="1 2" key="1">
    <citation type="submission" date="2017-07" db="EMBL/GenBank/DDBJ databases">
        <title>Leptospira spp. isolated from tropical soils.</title>
        <authorList>
            <person name="Thibeaux R."/>
            <person name="Iraola G."/>
            <person name="Ferres I."/>
            <person name="Bierque E."/>
            <person name="Girault D."/>
            <person name="Soupe-Gilbert M.-E."/>
            <person name="Picardeau M."/>
            <person name="Goarant C."/>
        </authorList>
    </citation>
    <scope>NUCLEOTIDE SEQUENCE [LARGE SCALE GENOMIC DNA]</scope>
    <source>
        <strain evidence="1 2">FH4-C-A1</strain>
    </source>
</reference>
<organism evidence="1 2">
    <name type="scientific">Leptospira barantonii</name>
    <dbReference type="NCBI Taxonomy" id="2023184"/>
    <lineage>
        <taxon>Bacteria</taxon>
        <taxon>Pseudomonadati</taxon>
        <taxon>Spirochaetota</taxon>
        <taxon>Spirochaetia</taxon>
        <taxon>Leptospirales</taxon>
        <taxon>Leptospiraceae</taxon>
        <taxon>Leptospira</taxon>
    </lineage>
</organism>
<dbReference type="EMBL" id="NPDS01000004">
    <property type="protein sequence ID" value="PJZ57318.1"/>
    <property type="molecule type" value="Genomic_DNA"/>
</dbReference>
<evidence type="ECO:0008006" key="3">
    <source>
        <dbReference type="Google" id="ProtNLM"/>
    </source>
</evidence>
<dbReference type="RefSeq" id="WP_100762622.1">
    <property type="nucleotide sequence ID" value="NZ_NPDS01000004.1"/>
</dbReference>
<evidence type="ECO:0000313" key="1">
    <source>
        <dbReference type="EMBL" id="PJZ57318.1"/>
    </source>
</evidence>